<name>A0ABW2QE54_9MICO</name>
<comment type="subcellular location">
    <subcellularLocation>
        <location evidence="1">Membrane</location>
        <topology evidence="1">Multi-pass membrane protein</topology>
    </subcellularLocation>
</comment>
<evidence type="ECO:0000256" key="6">
    <source>
        <dbReference type="SAM" id="Phobius"/>
    </source>
</evidence>
<dbReference type="Proteomes" id="UP001596455">
    <property type="component" value="Unassembled WGS sequence"/>
</dbReference>
<dbReference type="InterPro" id="IPR049453">
    <property type="entry name" value="Memb_transporter_dom"/>
</dbReference>
<evidence type="ECO:0000256" key="1">
    <source>
        <dbReference type="ARBA" id="ARBA00004141"/>
    </source>
</evidence>
<evidence type="ECO:0000313" key="9">
    <source>
        <dbReference type="Proteomes" id="UP001596455"/>
    </source>
</evidence>
<evidence type="ECO:0000259" key="7">
    <source>
        <dbReference type="Pfam" id="PF13515"/>
    </source>
</evidence>
<evidence type="ECO:0000313" key="8">
    <source>
        <dbReference type="EMBL" id="MFC7407112.1"/>
    </source>
</evidence>
<evidence type="ECO:0000256" key="3">
    <source>
        <dbReference type="ARBA" id="ARBA00022989"/>
    </source>
</evidence>
<protein>
    <submittedName>
        <fullName evidence="8">Aromatic acid exporter family protein</fullName>
    </submittedName>
</protein>
<evidence type="ECO:0000256" key="2">
    <source>
        <dbReference type="ARBA" id="ARBA00022692"/>
    </source>
</evidence>
<gene>
    <name evidence="8" type="ORF">ACFQQL_18490</name>
</gene>
<feature type="transmembrane region" description="Helical" evidence="6">
    <location>
        <begin position="91"/>
        <end position="110"/>
    </location>
</feature>
<feature type="coiled-coil region" evidence="5">
    <location>
        <begin position="205"/>
        <end position="232"/>
    </location>
</feature>
<reference evidence="9" key="1">
    <citation type="journal article" date="2019" name="Int. J. Syst. Evol. Microbiol.">
        <title>The Global Catalogue of Microorganisms (GCM) 10K type strain sequencing project: providing services to taxonomists for standard genome sequencing and annotation.</title>
        <authorList>
            <consortium name="The Broad Institute Genomics Platform"/>
            <consortium name="The Broad Institute Genome Sequencing Center for Infectious Disease"/>
            <person name="Wu L."/>
            <person name="Ma J."/>
        </authorList>
    </citation>
    <scope>NUCLEOTIDE SEQUENCE [LARGE SCALE GENOMIC DNA]</scope>
    <source>
        <strain evidence="9">JCM 1490</strain>
    </source>
</reference>
<dbReference type="Pfam" id="PF13515">
    <property type="entry name" value="FUSC_2"/>
    <property type="match status" value="1"/>
</dbReference>
<keyword evidence="2 6" id="KW-0812">Transmembrane</keyword>
<keyword evidence="4 6" id="KW-0472">Membrane</keyword>
<keyword evidence="5" id="KW-0175">Coiled coil</keyword>
<keyword evidence="3 6" id="KW-1133">Transmembrane helix</keyword>
<accession>A0ABW2QE54</accession>
<feature type="transmembrane region" description="Helical" evidence="6">
    <location>
        <begin position="122"/>
        <end position="143"/>
    </location>
</feature>
<keyword evidence="9" id="KW-1185">Reference proteome</keyword>
<feature type="transmembrane region" description="Helical" evidence="6">
    <location>
        <begin position="149"/>
        <end position="168"/>
    </location>
</feature>
<feature type="transmembrane region" description="Helical" evidence="6">
    <location>
        <begin position="23"/>
        <end position="44"/>
    </location>
</feature>
<evidence type="ECO:0000256" key="4">
    <source>
        <dbReference type="ARBA" id="ARBA00023136"/>
    </source>
</evidence>
<sequence>MRGTWRRGRVLLALRVRQGGRRVAEAFLPILTAAVAAAVAYFVSRHLLGHELPMFAPIAAWVCLGFSPDRQPRRVAELGAGATIGVALGEVLLGVVGSGAVQIAVVLLIAASVARFLDRGHLLTMQAGVQAVVIIAMPAAMIADGAVGRWADALVGAAIALLVAALLPGDLTRRPRRMTAAIVRDLASALGTLAQGLRTGDAQLAEDALAQLRGTQAALDSLDETLRSAQEVVAVNPALRKLRGTVAELSRTGMLADRAIRNARVVARRTVGAIEDGGASPQVGAEVDTIAVGLHALAGAIGAGDPPQHARSTLVRISADLVPVTHAEEGWRKQTLVSLLRSLVVDALQMTGMSSREAMSQMPEG</sequence>
<organism evidence="8 9">
    <name type="scientific">Georgenia alba</name>
    <dbReference type="NCBI Taxonomy" id="2233858"/>
    <lineage>
        <taxon>Bacteria</taxon>
        <taxon>Bacillati</taxon>
        <taxon>Actinomycetota</taxon>
        <taxon>Actinomycetes</taxon>
        <taxon>Micrococcales</taxon>
        <taxon>Bogoriellaceae</taxon>
        <taxon>Georgenia</taxon>
    </lineage>
</organism>
<evidence type="ECO:0000256" key="5">
    <source>
        <dbReference type="SAM" id="Coils"/>
    </source>
</evidence>
<dbReference type="EMBL" id="JBHTCQ010000005">
    <property type="protein sequence ID" value="MFC7407112.1"/>
    <property type="molecule type" value="Genomic_DNA"/>
</dbReference>
<dbReference type="RefSeq" id="WP_382396642.1">
    <property type="nucleotide sequence ID" value="NZ_JBHTCQ010000005.1"/>
</dbReference>
<comment type="caution">
    <text evidence="8">The sequence shown here is derived from an EMBL/GenBank/DDBJ whole genome shotgun (WGS) entry which is preliminary data.</text>
</comment>
<feature type="domain" description="Integral membrane bound transporter" evidence="7">
    <location>
        <begin position="40"/>
        <end position="163"/>
    </location>
</feature>
<proteinExistence type="predicted"/>